<evidence type="ECO:0000313" key="2">
    <source>
        <dbReference type="EMBL" id="CAD9723821.1"/>
    </source>
</evidence>
<accession>A0A7S2TAH3</accession>
<evidence type="ECO:0000256" key="1">
    <source>
        <dbReference type="SAM" id="Phobius"/>
    </source>
</evidence>
<organism evidence="2">
    <name type="scientific">Prorocentrum micans</name>
    <name type="common">Red tide dinoflagellate</name>
    <dbReference type="NCBI Taxonomy" id="2945"/>
    <lineage>
        <taxon>Eukaryota</taxon>
        <taxon>Sar</taxon>
        <taxon>Alveolata</taxon>
        <taxon>Dinophyceae</taxon>
        <taxon>Prorocentrales</taxon>
        <taxon>Prorocentraceae</taxon>
        <taxon>Prorocentrum</taxon>
    </lineage>
</organism>
<feature type="transmembrane region" description="Helical" evidence="1">
    <location>
        <begin position="12"/>
        <end position="30"/>
    </location>
</feature>
<gene>
    <name evidence="2" type="ORF">PMIC02512_LOCUS855</name>
</gene>
<name>A0A7S2TAH3_PROMC</name>
<keyword evidence="1" id="KW-0472">Membrane</keyword>
<keyword evidence="1" id="KW-0812">Transmembrane</keyword>
<protein>
    <submittedName>
        <fullName evidence="2">Uncharacterized protein</fullName>
    </submittedName>
</protein>
<dbReference type="AlphaFoldDB" id="A0A7S2TAH3"/>
<proteinExistence type="predicted"/>
<keyword evidence="1" id="KW-1133">Transmembrane helix</keyword>
<reference evidence="2" key="1">
    <citation type="submission" date="2021-01" db="EMBL/GenBank/DDBJ databases">
        <authorList>
            <person name="Corre E."/>
            <person name="Pelletier E."/>
            <person name="Niang G."/>
            <person name="Scheremetjew M."/>
            <person name="Finn R."/>
            <person name="Kale V."/>
            <person name="Holt S."/>
            <person name="Cochrane G."/>
            <person name="Meng A."/>
            <person name="Brown T."/>
            <person name="Cohen L."/>
        </authorList>
    </citation>
    <scope>NUCLEOTIDE SEQUENCE</scope>
    <source>
        <strain evidence="2">CCCM 845</strain>
    </source>
</reference>
<sequence length="100" mass="11896">MFFPLSQIGSGPPPFLKVFTVFFFFFFFLVQCQTHRSRAKQERTMSVRDAVLTRIHLQNCNSRLWPVQQNCERFQKLEQKSLEPKWLRTRSLRNGMTVGP</sequence>
<dbReference type="EMBL" id="HBHN01002654">
    <property type="protein sequence ID" value="CAD9723821.1"/>
    <property type="molecule type" value="Transcribed_RNA"/>
</dbReference>